<sequence length="161" mass="16942">MYRQFVVVPPVTAAFIASTIVSAIAEVVAATTVLAATSVSVATTARGLGLVDGDALAIEILAIHPFDGIPHGLLVDEGDESEAMGPLGLRSVDDLRAPLRALVVGGPSKVADEALVLNISEAVATTATKEMMLGRGRKELNDFCAREEEDDFYEGCRERDT</sequence>
<dbReference type="EMBL" id="PGOL01000181">
    <property type="protein sequence ID" value="PKI75215.1"/>
    <property type="molecule type" value="Genomic_DNA"/>
</dbReference>
<accession>A0A2I0L3C7</accession>
<dbReference type="AlphaFoldDB" id="A0A2I0L3C7"/>
<organism evidence="1 2">
    <name type="scientific">Punica granatum</name>
    <name type="common">Pomegranate</name>
    <dbReference type="NCBI Taxonomy" id="22663"/>
    <lineage>
        <taxon>Eukaryota</taxon>
        <taxon>Viridiplantae</taxon>
        <taxon>Streptophyta</taxon>
        <taxon>Embryophyta</taxon>
        <taxon>Tracheophyta</taxon>
        <taxon>Spermatophyta</taxon>
        <taxon>Magnoliopsida</taxon>
        <taxon>eudicotyledons</taxon>
        <taxon>Gunneridae</taxon>
        <taxon>Pentapetalae</taxon>
        <taxon>rosids</taxon>
        <taxon>malvids</taxon>
        <taxon>Myrtales</taxon>
        <taxon>Lythraceae</taxon>
        <taxon>Punica</taxon>
    </lineage>
</organism>
<protein>
    <submittedName>
        <fullName evidence="1">Uncharacterized protein</fullName>
    </submittedName>
</protein>
<reference evidence="1 2" key="1">
    <citation type="submission" date="2017-11" db="EMBL/GenBank/DDBJ databases">
        <title>De-novo sequencing of pomegranate (Punica granatum L.) genome.</title>
        <authorList>
            <person name="Akparov Z."/>
            <person name="Amiraslanov A."/>
            <person name="Hajiyeva S."/>
            <person name="Abbasov M."/>
            <person name="Kaur K."/>
            <person name="Hamwieh A."/>
            <person name="Solovyev V."/>
            <person name="Salamov A."/>
            <person name="Braich B."/>
            <person name="Kosarev P."/>
            <person name="Mahmoud A."/>
            <person name="Hajiyev E."/>
            <person name="Babayeva S."/>
            <person name="Izzatullayeva V."/>
            <person name="Mammadov A."/>
            <person name="Mammadov A."/>
            <person name="Sharifova S."/>
            <person name="Ojaghi J."/>
            <person name="Eynullazada K."/>
            <person name="Bayramov B."/>
            <person name="Abdulazimova A."/>
            <person name="Shahmuradov I."/>
        </authorList>
    </citation>
    <scope>NUCLEOTIDE SEQUENCE [LARGE SCALE GENOMIC DNA]</scope>
    <source>
        <strain evidence="2">cv. AG2017</strain>
        <tissue evidence="1">Leaf</tissue>
    </source>
</reference>
<proteinExistence type="predicted"/>
<dbReference type="Proteomes" id="UP000233551">
    <property type="component" value="Unassembled WGS sequence"/>
</dbReference>
<gene>
    <name evidence="1" type="ORF">CRG98_004366</name>
</gene>
<name>A0A2I0L3C7_PUNGR</name>
<keyword evidence="2" id="KW-1185">Reference proteome</keyword>
<comment type="caution">
    <text evidence="1">The sequence shown here is derived from an EMBL/GenBank/DDBJ whole genome shotgun (WGS) entry which is preliminary data.</text>
</comment>
<evidence type="ECO:0000313" key="1">
    <source>
        <dbReference type="EMBL" id="PKI75215.1"/>
    </source>
</evidence>
<evidence type="ECO:0000313" key="2">
    <source>
        <dbReference type="Proteomes" id="UP000233551"/>
    </source>
</evidence>